<dbReference type="Proteomes" id="UP000829196">
    <property type="component" value="Unassembled WGS sequence"/>
</dbReference>
<protein>
    <submittedName>
        <fullName evidence="1">Uncharacterized protein</fullName>
    </submittedName>
</protein>
<gene>
    <name evidence="1" type="ORF">KFK09_022800</name>
</gene>
<proteinExistence type="predicted"/>
<dbReference type="AlphaFoldDB" id="A0A8T3AJT1"/>
<evidence type="ECO:0000313" key="1">
    <source>
        <dbReference type="EMBL" id="KAI0496483.1"/>
    </source>
</evidence>
<evidence type="ECO:0000313" key="2">
    <source>
        <dbReference type="Proteomes" id="UP000829196"/>
    </source>
</evidence>
<sequence length="101" mass="11222">MLDNLVEEGEIVEIGKNLDSVSSDVLKVVNSCNSVSVSVFKEDEFKKDNSSNLKRKGSNQLKGLGPINLALRSRRADGEGKDKLGTFSLLFNEFFHYVLEL</sequence>
<organism evidence="1 2">
    <name type="scientific">Dendrobium nobile</name>
    <name type="common">Orchid</name>
    <dbReference type="NCBI Taxonomy" id="94219"/>
    <lineage>
        <taxon>Eukaryota</taxon>
        <taxon>Viridiplantae</taxon>
        <taxon>Streptophyta</taxon>
        <taxon>Embryophyta</taxon>
        <taxon>Tracheophyta</taxon>
        <taxon>Spermatophyta</taxon>
        <taxon>Magnoliopsida</taxon>
        <taxon>Liliopsida</taxon>
        <taxon>Asparagales</taxon>
        <taxon>Orchidaceae</taxon>
        <taxon>Epidendroideae</taxon>
        <taxon>Malaxideae</taxon>
        <taxon>Dendrobiinae</taxon>
        <taxon>Dendrobium</taxon>
    </lineage>
</organism>
<dbReference type="EMBL" id="JAGYWB010000016">
    <property type="protein sequence ID" value="KAI0496483.1"/>
    <property type="molecule type" value="Genomic_DNA"/>
</dbReference>
<keyword evidence="2" id="KW-1185">Reference proteome</keyword>
<comment type="caution">
    <text evidence="1">The sequence shown here is derived from an EMBL/GenBank/DDBJ whole genome shotgun (WGS) entry which is preliminary data.</text>
</comment>
<accession>A0A8T3AJT1</accession>
<reference evidence="1" key="1">
    <citation type="journal article" date="2022" name="Front. Genet.">
        <title>Chromosome-Scale Assembly of the Dendrobium nobile Genome Provides Insights Into the Molecular Mechanism of the Biosynthesis of the Medicinal Active Ingredient of Dendrobium.</title>
        <authorList>
            <person name="Xu Q."/>
            <person name="Niu S.-C."/>
            <person name="Li K.-L."/>
            <person name="Zheng P.-J."/>
            <person name="Zhang X.-J."/>
            <person name="Jia Y."/>
            <person name="Liu Y."/>
            <person name="Niu Y.-X."/>
            <person name="Yu L.-H."/>
            <person name="Chen D.-F."/>
            <person name="Zhang G.-Q."/>
        </authorList>
    </citation>
    <scope>NUCLEOTIDE SEQUENCE</scope>
    <source>
        <tissue evidence="1">Leaf</tissue>
    </source>
</reference>
<name>A0A8T3AJT1_DENNO</name>